<reference evidence="2 3" key="1">
    <citation type="submission" date="2023-02" db="EMBL/GenBank/DDBJ databases">
        <title>Genome sequence of Mucilaginibacter jinjuensis strain KACC 16571.</title>
        <authorList>
            <person name="Kim S."/>
            <person name="Heo J."/>
            <person name="Kwon S.-W."/>
        </authorList>
    </citation>
    <scope>NUCLEOTIDE SEQUENCE [LARGE SCALE GENOMIC DNA]</scope>
    <source>
        <strain evidence="2 3">KACC 16571</strain>
    </source>
</reference>
<name>A0ABY7T4V8_9SPHI</name>
<proteinExistence type="predicted"/>
<dbReference type="Proteomes" id="UP001216139">
    <property type="component" value="Chromosome"/>
</dbReference>
<evidence type="ECO:0000313" key="3">
    <source>
        <dbReference type="Proteomes" id="UP001216139"/>
    </source>
</evidence>
<keyword evidence="1" id="KW-0812">Transmembrane</keyword>
<protein>
    <recommendedName>
        <fullName evidence="4">Phospholipase D-like protein</fullName>
    </recommendedName>
</protein>
<sequence>MGNTTSTLLNIFVILFLVWLVVLIIAIYTLFRRRDILLPVKAFWAAVLFFAPVVGLIFYLIYGVRTNNRKDITRY</sequence>
<dbReference type="EMBL" id="CP117167">
    <property type="protein sequence ID" value="WCT10823.1"/>
    <property type="molecule type" value="Genomic_DNA"/>
</dbReference>
<organism evidence="2 3">
    <name type="scientific">Mucilaginibacter jinjuensis</name>
    <dbReference type="NCBI Taxonomy" id="1176721"/>
    <lineage>
        <taxon>Bacteria</taxon>
        <taxon>Pseudomonadati</taxon>
        <taxon>Bacteroidota</taxon>
        <taxon>Sphingobacteriia</taxon>
        <taxon>Sphingobacteriales</taxon>
        <taxon>Sphingobacteriaceae</taxon>
        <taxon>Mucilaginibacter</taxon>
    </lineage>
</organism>
<evidence type="ECO:0000313" key="2">
    <source>
        <dbReference type="EMBL" id="WCT10823.1"/>
    </source>
</evidence>
<evidence type="ECO:0008006" key="4">
    <source>
        <dbReference type="Google" id="ProtNLM"/>
    </source>
</evidence>
<keyword evidence="1" id="KW-0472">Membrane</keyword>
<dbReference type="RefSeq" id="WP_273629014.1">
    <property type="nucleotide sequence ID" value="NZ_CP117167.1"/>
</dbReference>
<accession>A0ABY7T4V8</accession>
<feature type="transmembrane region" description="Helical" evidence="1">
    <location>
        <begin position="43"/>
        <end position="64"/>
    </location>
</feature>
<feature type="transmembrane region" description="Helical" evidence="1">
    <location>
        <begin position="7"/>
        <end position="31"/>
    </location>
</feature>
<evidence type="ECO:0000256" key="1">
    <source>
        <dbReference type="SAM" id="Phobius"/>
    </source>
</evidence>
<keyword evidence="1" id="KW-1133">Transmembrane helix</keyword>
<gene>
    <name evidence="2" type="ORF">PQO05_18980</name>
</gene>
<keyword evidence="3" id="KW-1185">Reference proteome</keyword>